<dbReference type="PANTHER" id="PTHR24260:SF136">
    <property type="entry name" value="GH08193P-RELATED"/>
    <property type="match status" value="1"/>
</dbReference>
<dbReference type="CDD" id="cd00190">
    <property type="entry name" value="Tryp_SPc"/>
    <property type="match status" value="1"/>
</dbReference>
<evidence type="ECO:0000259" key="1">
    <source>
        <dbReference type="PROSITE" id="PS50240"/>
    </source>
</evidence>
<feature type="non-terminal residue" evidence="2">
    <location>
        <position position="1"/>
    </location>
</feature>
<dbReference type="Pfam" id="PF00089">
    <property type="entry name" value="Trypsin"/>
    <property type="match status" value="1"/>
</dbReference>
<dbReference type="GO" id="GO:0006508">
    <property type="term" value="P:proteolysis"/>
    <property type="evidence" value="ECO:0007669"/>
    <property type="project" value="UniProtKB-KW"/>
</dbReference>
<dbReference type="Proteomes" id="UP000292052">
    <property type="component" value="Unassembled WGS sequence"/>
</dbReference>
<feature type="non-terminal residue" evidence="2">
    <location>
        <position position="234"/>
    </location>
</feature>
<sequence length="234" mass="25226">PRIIGGTEARAGQFPFAAAIYVKTETATTFCGGALISSLWSKLLGFRAIIVEVHLGSNQLQGTDSNRVVLATDNLVIHPLYNRDTLENDIGLIMFRMTVTLTDYIKPTSFFPIADLQGGAPVTTFGWGQISDEQAGLVNNLQYVQLATLTNEECRLVFGTQITDTMVCVEGNYNEGTCRGDSGSPLIQNVGGGHTLIVGIASFISENGCESTDPSGFTRVFSYKEWISNVTGIL</sequence>
<proteinExistence type="predicted"/>
<dbReference type="GO" id="GO:0004252">
    <property type="term" value="F:serine-type endopeptidase activity"/>
    <property type="evidence" value="ECO:0007669"/>
    <property type="project" value="InterPro"/>
</dbReference>
<dbReference type="InterPro" id="IPR033116">
    <property type="entry name" value="TRYPSIN_SER"/>
</dbReference>
<keyword evidence="2" id="KW-0645">Protease</keyword>
<gene>
    <name evidence="2" type="ORF">BDFB_013963</name>
</gene>
<dbReference type="PROSITE" id="PS50240">
    <property type="entry name" value="TRYPSIN_DOM"/>
    <property type="match status" value="1"/>
</dbReference>
<dbReference type="PROSITE" id="PS00135">
    <property type="entry name" value="TRYPSIN_SER"/>
    <property type="match status" value="1"/>
</dbReference>
<accession>A0A482VZJ6</accession>
<dbReference type="SUPFAM" id="SSF50494">
    <property type="entry name" value="Trypsin-like serine proteases"/>
    <property type="match status" value="1"/>
</dbReference>
<evidence type="ECO:0000313" key="3">
    <source>
        <dbReference type="Proteomes" id="UP000292052"/>
    </source>
</evidence>
<dbReference type="SMART" id="SM00020">
    <property type="entry name" value="Tryp_SPc"/>
    <property type="match status" value="1"/>
</dbReference>
<organism evidence="2 3">
    <name type="scientific">Asbolus verrucosus</name>
    <name type="common">Desert ironclad beetle</name>
    <dbReference type="NCBI Taxonomy" id="1661398"/>
    <lineage>
        <taxon>Eukaryota</taxon>
        <taxon>Metazoa</taxon>
        <taxon>Ecdysozoa</taxon>
        <taxon>Arthropoda</taxon>
        <taxon>Hexapoda</taxon>
        <taxon>Insecta</taxon>
        <taxon>Pterygota</taxon>
        <taxon>Neoptera</taxon>
        <taxon>Endopterygota</taxon>
        <taxon>Coleoptera</taxon>
        <taxon>Polyphaga</taxon>
        <taxon>Cucujiformia</taxon>
        <taxon>Tenebrionidae</taxon>
        <taxon>Pimeliinae</taxon>
        <taxon>Asbolus</taxon>
    </lineage>
</organism>
<dbReference type="AlphaFoldDB" id="A0A482VZJ6"/>
<protein>
    <submittedName>
        <fullName evidence="2">Serine protease</fullName>
    </submittedName>
</protein>
<comment type="caution">
    <text evidence="2">The sequence shown here is derived from an EMBL/GenBank/DDBJ whole genome shotgun (WGS) entry which is preliminary data.</text>
</comment>
<dbReference type="OrthoDB" id="5565075at2759"/>
<name>A0A482VZJ6_ASBVE</name>
<dbReference type="InterPro" id="IPR009003">
    <property type="entry name" value="Peptidase_S1_PA"/>
</dbReference>
<dbReference type="InterPro" id="IPR001254">
    <property type="entry name" value="Trypsin_dom"/>
</dbReference>
<dbReference type="Gene3D" id="2.40.10.10">
    <property type="entry name" value="Trypsin-like serine proteases"/>
    <property type="match status" value="1"/>
</dbReference>
<keyword evidence="2" id="KW-0378">Hydrolase</keyword>
<dbReference type="EMBL" id="QDEB01048638">
    <property type="protein sequence ID" value="RZC37849.1"/>
    <property type="molecule type" value="Genomic_DNA"/>
</dbReference>
<evidence type="ECO:0000313" key="2">
    <source>
        <dbReference type="EMBL" id="RZC37849.1"/>
    </source>
</evidence>
<keyword evidence="3" id="KW-1185">Reference proteome</keyword>
<reference evidence="2 3" key="1">
    <citation type="submission" date="2017-03" db="EMBL/GenBank/DDBJ databases">
        <title>Genome of the blue death feigning beetle - Asbolus verrucosus.</title>
        <authorList>
            <person name="Rider S.D."/>
        </authorList>
    </citation>
    <scope>NUCLEOTIDE SEQUENCE [LARGE SCALE GENOMIC DNA]</scope>
    <source>
        <strain evidence="2">Butters</strain>
        <tissue evidence="2">Head and leg muscle</tissue>
    </source>
</reference>
<dbReference type="PANTHER" id="PTHR24260">
    <property type="match status" value="1"/>
</dbReference>
<dbReference type="InterPro" id="IPR051333">
    <property type="entry name" value="CLIP_Serine_Protease"/>
</dbReference>
<dbReference type="InterPro" id="IPR043504">
    <property type="entry name" value="Peptidase_S1_PA_chymotrypsin"/>
</dbReference>
<feature type="domain" description="Peptidase S1" evidence="1">
    <location>
        <begin position="3"/>
        <end position="232"/>
    </location>
</feature>
<dbReference type="STRING" id="1661398.A0A482VZJ6"/>